<comment type="caution">
    <text evidence="2">The sequence shown here is derived from an EMBL/GenBank/DDBJ whole genome shotgun (WGS) entry which is preliminary data.</text>
</comment>
<dbReference type="Proteomes" id="UP000248857">
    <property type="component" value="Unassembled WGS sequence"/>
</dbReference>
<dbReference type="AlphaFoldDB" id="A0A2W1JV04"/>
<dbReference type="RefSeq" id="WP_110987316.1">
    <property type="nucleotide sequence ID" value="NZ_CAWNWM010000011.1"/>
</dbReference>
<feature type="transmembrane region" description="Helical" evidence="1">
    <location>
        <begin position="109"/>
        <end position="128"/>
    </location>
</feature>
<keyword evidence="1" id="KW-0812">Transmembrane</keyword>
<evidence type="ECO:0000313" key="3">
    <source>
        <dbReference type="Proteomes" id="UP000248857"/>
    </source>
</evidence>
<evidence type="ECO:0000313" key="2">
    <source>
        <dbReference type="EMBL" id="PZD72347.1"/>
    </source>
</evidence>
<keyword evidence="3" id="KW-1185">Reference proteome</keyword>
<protein>
    <recommendedName>
        <fullName evidence="4">Stage II sporulation protein M</fullName>
    </recommendedName>
</protein>
<evidence type="ECO:0008006" key="4">
    <source>
        <dbReference type="Google" id="ProtNLM"/>
    </source>
</evidence>
<feature type="transmembrane region" description="Helical" evidence="1">
    <location>
        <begin position="152"/>
        <end position="169"/>
    </location>
</feature>
<proteinExistence type="predicted"/>
<dbReference type="InterPro" id="IPR002798">
    <property type="entry name" value="SpoIIM-like"/>
</dbReference>
<feature type="transmembrane region" description="Helical" evidence="1">
    <location>
        <begin position="229"/>
        <end position="248"/>
    </location>
</feature>
<feature type="transmembrane region" description="Helical" evidence="1">
    <location>
        <begin position="181"/>
        <end position="209"/>
    </location>
</feature>
<dbReference type="OrthoDB" id="9800053at2"/>
<dbReference type="PANTHER" id="PTHR35337">
    <property type="entry name" value="SLR1478 PROTEIN"/>
    <property type="match status" value="1"/>
</dbReference>
<feature type="transmembrane region" description="Helical" evidence="1">
    <location>
        <begin position="268"/>
        <end position="289"/>
    </location>
</feature>
<dbReference type="EMBL" id="PQWO01000011">
    <property type="protein sequence ID" value="PZD72347.1"/>
    <property type="molecule type" value="Genomic_DNA"/>
</dbReference>
<dbReference type="Pfam" id="PF01944">
    <property type="entry name" value="SpoIIM"/>
    <property type="match status" value="1"/>
</dbReference>
<evidence type="ECO:0000256" key="1">
    <source>
        <dbReference type="SAM" id="Phobius"/>
    </source>
</evidence>
<name>A0A2W1JV04_9CYAN</name>
<dbReference type="PANTHER" id="PTHR35337:SF1">
    <property type="entry name" value="SLR1478 PROTEIN"/>
    <property type="match status" value="1"/>
</dbReference>
<sequence>MDIQRWLARQEPQWQRLESLLRQAESKSLKRMSASEVQELSGLYRLVASDLARAKARQVGPAITEKLQGLTMRGYAQIYQGGRRQEWQQVVDFFLWGFPRAVQDTWKQIAAATLIFIVGGLIGWWYAWRDPAFISTMVSQDMIDLVQDEGELWTGSMVGAEPIASSFLMRNNIGVTFKAFAGGMLAGFGTSYIMWVNGLLIGVVATLVGQNDLAYPFWAFVLPHGSLELPAIFLAGGAGLCLAQGLIFPGQYKRLDALRIGGGKAIQLMFGVVPMLVIAGIIEGFFSPAPGVPDAAKYLVGLSLFWALILYLRRRPRDVIPASIIPQE</sequence>
<keyword evidence="1" id="KW-0472">Membrane</keyword>
<reference evidence="2 3" key="1">
    <citation type="journal article" date="2018" name="Sci. Rep.">
        <title>A novel species of the marine cyanobacterium Acaryochloris with a unique pigment content and lifestyle.</title>
        <authorList>
            <person name="Partensky F."/>
            <person name="Six C."/>
            <person name="Ratin M."/>
            <person name="Garczarek L."/>
            <person name="Vaulot D."/>
            <person name="Probert I."/>
            <person name="Calteau A."/>
            <person name="Gourvil P."/>
            <person name="Marie D."/>
            <person name="Grebert T."/>
            <person name="Bouchier C."/>
            <person name="Le Panse S."/>
            <person name="Gachenot M."/>
            <person name="Rodriguez F."/>
            <person name="Garrido J.L."/>
        </authorList>
    </citation>
    <scope>NUCLEOTIDE SEQUENCE [LARGE SCALE GENOMIC DNA]</scope>
    <source>
        <strain evidence="2 3">RCC1774</strain>
    </source>
</reference>
<accession>A0A2W1JV04</accession>
<feature type="transmembrane region" description="Helical" evidence="1">
    <location>
        <begin position="295"/>
        <end position="312"/>
    </location>
</feature>
<organism evidence="2 3">
    <name type="scientific">Acaryochloris thomasi RCC1774</name>
    <dbReference type="NCBI Taxonomy" id="1764569"/>
    <lineage>
        <taxon>Bacteria</taxon>
        <taxon>Bacillati</taxon>
        <taxon>Cyanobacteriota</taxon>
        <taxon>Cyanophyceae</taxon>
        <taxon>Acaryochloridales</taxon>
        <taxon>Acaryochloridaceae</taxon>
        <taxon>Acaryochloris</taxon>
        <taxon>Acaryochloris thomasi</taxon>
    </lineage>
</organism>
<keyword evidence="1" id="KW-1133">Transmembrane helix</keyword>
<gene>
    <name evidence="2" type="ORF">C1752_03934</name>
</gene>